<keyword evidence="2" id="KW-0805">Transcription regulation</keyword>
<name>A0ABS8YGR2_9BACL</name>
<evidence type="ECO:0000259" key="6">
    <source>
        <dbReference type="Pfam" id="PF08281"/>
    </source>
</evidence>
<dbReference type="Gene3D" id="1.10.10.10">
    <property type="entry name" value="Winged helix-like DNA-binding domain superfamily/Winged helix DNA-binding domain"/>
    <property type="match status" value="1"/>
</dbReference>
<dbReference type="Proteomes" id="UP001199916">
    <property type="component" value="Unassembled WGS sequence"/>
</dbReference>
<dbReference type="InterPro" id="IPR013249">
    <property type="entry name" value="RNA_pol_sigma70_r4_t2"/>
</dbReference>
<feature type="domain" description="RNA polymerase sigma factor 70 region 4 type 2" evidence="6">
    <location>
        <begin position="127"/>
        <end position="174"/>
    </location>
</feature>
<dbReference type="RefSeq" id="WP_233697063.1">
    <property type="nucleotide sequence ID" value="NZ_JAJNBZ010000009.1"/>
</dbReference>
<evidence type="ECO:0000256" key="3">
    <source>
        <dbReference type="ARBA" id="ARBA00023082"/>
    </source>
</evidence>
<organism evidence="7 8">
    <name type="scientific">Paenibacillus profundus</name>
    <dbReference type="NCBI Taxonomy" id="1173085"/>
    <lineage>
        <taxon>Bacteria</taxon>
        <taxon>Bacillati</taxon>
        <taxon>Bacillota</taxon>
        <taxon>Bacilli</taxon>
        <taxon>Bacillales</taxon>
        <taxon>Paenibacillaceae</taxon>
        <taxon>Paenibacillus</taxon>
    </lineage>
</organism>
<dbReference type="InterPro" id="IPR013325">
    <property type="entry name" value="RNA_pol_sigma_r2"/>
</dbReference>
<dbReference type="Pfam" id="PF08281">
    <property type="entry name" value="Sigma70_r4_2"/>
    <property type="match status" value="1"/>
</dbReference>
<dbReference type="CDD" id="cd06171">
    <property type="entry name" value="Sigma70_r4"/>
    <property type="match status" value="1"/>
</dbReference>
<dbReference type="EMBL" id="JAJNBZ010000009">
    <property type="protein sequence ID" value="MCE5170292.1"/>
    <property type="molecule type" value="Genomic_DNA"/>
</dbReference>
<evidence type="ECO:0000313" key="7">
    <source>
        <dbReference type="EMBL" id="MCE5170292.1"/>
    </source>
</evidence>
<evidence type="ECO:0000256" key="1">
    <source>
        <dbReference type="ARBA" id="ARBA00010641"/>
    </source>
</evidence>
<dbReference type="NCBIfam" id="TIGR02937">
    <property type="entry name" value="sigma70-ECF"/>
    <property type="match status" value="1"/>
</dbReference>
<dbReference type="SUPFAM" id="SSF88946">
    <property type="entry name" value="Sigma2 domain of RNA polymerase sigma factors"/>
    <property type="match status" value="1"/>
</dbReference>
<sequence length="198" mass="23366">MKESDLKPWLIRMSQGDDEAFQYVYQSTRDHAYRLIYFLAPYKQDAGDIMSEVYLELFRSLSKYDIEQPFHAWFNGLIVRQVRSWKRSEWRRFRLLERVTTGLDAPQHNDIEEHLLALSDQLEVTPAVEKLSQKLKEVIVLRYYQDCSLEDIAVILHIPVGTVKSRHHLALKRLRHLFEVRNAGKESSTYVNGKKTEA</sequence>
<dbReference type="NCBIfam" id="NF009195">
    <property type="entry name" value="PRK12543.1"/>
    <property type="match status" value="1"/>
</dbReference>
<dbReference type="InterPro" id="IPR007627">
    <property type="entry name" value="RNA_pol_sigma70_r2"/>
</dbReference>
<gene>
    <name evidence="7" type="ORF">LQV63_13330</name>
</gene>
<evidence type="ECO:0000256" key="2">
    <source>
        <dbReference type="ARBA" id="ARBA00023015"/>
    </source>
</evidence>
<feature type="domain" description="RNA polymerase sigma-70 region 2" evidence="5">
    <location>
        <begin position="25"/>
        <end position="92"/>
    </location>
</feature>
<evidence type="ECO:0000256" key="4">
    <source>
        <dbReference type="ARBA" id="ARBA00023163"/>
    </source>
</evidence>
<dbReference type="InterPro" id="IPR036388">
    <property type="entry name" value="WH-like_DNA-bd_sf"/>
</dbReference>
<dbReference type="InterPro" id="IPR014284">
    <property type="entry name" value="RNA_pol_sigma-70_dom"/>
</dbReference>
<keyword evidence="3" id="KW-0731">Sigma factor</keyword>
<dbReference type="Gene3D" id="1.10.1740.10">
    <property type="match status" value="1"/>
</dbReference>
<comment type="caution">
    <text evidence="7">The sequence shown here is derived from an EMBL/GenBank/DDBJ whole genome shotgun (WGS) entry which is preliminary data.</text>
</comment>
<keyword evidence="4" id="KW-0804">Transcription</keyword>
<keyword evidence="8" id="KW-1185">Reference proteome</keyword>
<dbReference type="Pfam" id="PF04542">
    <property type="entry name" value="Sigma70_r2"/>
    <property type="match status" value="1"/>
</dbReference>
<evidence type="ECO:0000259" key="5">
    <source>
        <dbReference type="Pfam" id="PF04542"/>
    </source>
</evidence>
<proteinExistence type="inferred from homology"/>
<comment type="similarity">
    <text evidence="1">Belongs to the sigma-70 factor family. ECF subfamily.</text>
</comment>
<dbReference type="InterPro" id="IPR039425">
    <property type="entry name" value="RNA_pol_sigma-70-like"/>
</dbReference>
<dbReference type="InterPro" id="IPR013324">
    <property type="entry name" value="RNA_pol_sigma_r3/r4-like"/>
</dbReference>
<dbReference type="PANTHER" id="PTHR43133">
    <property type="entry name" value="RNA POLYMERASE ECF-TYPE SIGMA FACTO"/>
    <property type="match status" value="1"/>
</dbReference>
<reference evidence="7 8" key="1">
    <citation type="submission" date="2021-11" db="EMBL/GenBank/DDBJ databases">
        <title>Draft genome sequence of Paenibacillus profundus YoMME, a new Gram-positive bacteria with exoelectrogenic properties.</title>
        <authorList>
            <person name="Hubenova Y."/>
            <person name="Hubenova E."/>
            <person name="Manasiev Y."/>
            <person name="Peykov S."/>
            <person name="Mitov M."/>
        </authorList>
    </citation>
    <scope>NUCLEOTIDE SEQUENCE [LARGE SCALE GENOMIC DNA]</scope>
    <source>
        <strain evidence="7 8">YoMME</strain>
    </source>
</reference>
<evidence type="ECO:0000313" key="8">
    <source>
        <dbReference type="Proteomes" id="UP001199916"/>
    </source>
</evidence>
<protein>
    <submittedName>
        <fullName evidence="7">Sigma-70 family RNA polymerase sigma factor</fullName>
    </submittedName>
</protein>
<dbReference type="SUPFAM" id="SSF88659">
    <property type="entry name" value="Sigma3 and sigma4 domains of RNA polymerase sigma factors"/>
    <property type="match status" value="1"/>
</dbReference>
<accession>A0ABS8YGR2</accession>
<dbReference type="PANTHER" id="PTHR43133:SF60">
    <property type="entry name" value="RNA POLYMERASE SIGMA FACTOR SIGV"/>
    <property type="match status" value="1"/>
</dbReference>